<dbReference type="InterPro" id="IPR036804">
    <property type="entry name" value="CheR_N_sf"/>
</dbReference>
<sequence length="294" mass="34511">MFNFTPDIPMTNEEFRLLRDLIYQHCGLHFSEDNKYLLEKRLSKQVRHHKFKNFKDYYYLLRYGKTRDTELAQAIDLLTTNETYFFREESQLRTFSQEIIPELIARREKEGSRKLRLWSAGCSTGEEPYTLAIMLLEKPELRGWDIDIIGTDISHRVLQVARKGIYGASSFRATDAKYIQRYFEENEGKYRIRDEVRKLVGISHLNLFDQSRISLLGQMDAVFCRNVIIYFDLDAKKKVIDSFYNRLRPEGFLLLGHSESLMNITSRFSLRPFTHDMVYQRPAAVAGTGTGGEL</sequence>
<evidence type="ECO:0000256" key="4">
    <source>
        <dbReference type="ARBA" id="ARBA00022679"/>
    </source>
</evidence>
<dbReference type="GO" id="GO:0032259">
    <property type="term" value="P:methylation"/>
    <property type="evidence" value="ECO:0007669"/>
    <property type="project" value="UniProtKB-KW"/>
</dbReference>
<evidence type="ECO:0000256" key="5">
    <source>
        <dbReference type="ARBA" id="ARBA00022691"/>
    </source>
</evidence>
<protein>
    <recommendedName>
        <fullName evidence="2">protein-glutamate O-methyltransferase</fullName>
        <ecNumber evidence="2">2.1.1.80</ecNumber>
    </recommendedName>
</protein>
<dbReference type="PROSITE" id="PS50123">
    <property type="entry name" value="CHER"/>
    <property type="match status" value="1"/>
</dbReference>
<dbReference type="InterPro" id="IPR022642">
    <property type="entry name" value="CheR_C"/>
</dbReference>
<dbReference type="HOGENOM" id="CLU_025854_0_1_7"/>
<dbReference type="KEGG" id="gsb:GSUB_07580"/>
<proteinExistence type="predicted"/>
<name>A0A0B5FQQ0_9BACT</name>
<reference evidence="7 8" key="1">
    <citation type="journal article" date="2015" name="Genome Announc.">
        <title>Genomes of Geoalkalibacter ferrihydriticus Z-0531T and Geoalkalibacter subterraneus Red1T, Two Haloalkaliphilic Metal-Reducing Deltaproteobacteria.</title>
        <authorList>
            <person name="Badalamenti J.P."/>
            <person name="Krajmalnik-Brown R."/>
            <person name="Torres C.I."/>
            <person name="Bond D.R."/>
        </authorList>
    </citation>
    <scope>NUCLEOTIDE SEQUENCE [LARGE SCALE GENOMIC DNA]</scope>
    <source>
        <strain evidence="7 8">Red1</strain>
    </source>
</reference>
<dbReference type="Pfam" id="PF01739">
    <property type="entry name" value="CheR"/>
    <property type="match status" value="1"/>
</dbReference>
<keyword evidence="8" id="KW-1185">Reference proteome</keyword>
<dbReference type="PANTHER" id="PTHR24422:SF10">
    <property type="entry name" value="CHEMOTAXIS PROTEIN METHYLTRANSFERASE 2"/>
    <property type="match status" value="1"/>
</dbReference>
<dbReference type="GO" id="GO:0008983">
    <property type="term" value="F:protein-glutamate O-methyltransferase activity"/>
    <property type="evidence" value="ECO:0007669"/>
    <property type="project" value="UniProtKB-EC"/>
</dbReference>
<dbReference type="InterPro" id="IPR029063">
    <property type="entry name" value="SAM-dependent_MTases_sf"/>
</dbReference>
<dbReference type="STRING" id="483547.GSUB_07580"/>
<evidence type="ECO:0000256" key="1">
    <source>
        <dbReference type="ARBA" id="ARBA00001541"/>
    </source>
</evidence>
<dbReference type="PANTHER" id="PTHR24422">
    <property type="entry name" value="CHEMOTAXIS PROTEIN METHYLTRANSFERASE"/>
    <property type="match status" value="1"/>
</dbReference>
<dbReference type="Gene3D" id="3.40.50.150">
    <property type="entry name" value="Vaccinia Virus protein VP39"/>
    <property type="match status" value="1"/>
</dbReference>
<dbReference type="InterPro" id="IPR000780">
    <property type="entry name" value="CheR_MeTrfase"/>
</dbReference>
<dbReference type="InterPro" id="IPR022641">
    <property type="entry name" value="CheR_N"/>
</dbReference>
<accession>A0A0B5FQQ0</accession>
<dbReference type="SMART" id="SM00138">
    <property type="entry name" value="MeTrc"/>
    <property type="match status" value="1"/>
</dbReference>
<dbReference type="SUPFAM" id="SSF47757">
    <property type="entry name" value="Chemotaxis receptor methyltransferase CheR, N-terminal domain"/>
    <property type="match status" value="1"/>
</dbReference>
<dbReference type="Proteomes" id="UP000035036">
    <property type="component" value="Chromosome"/>
</dbReference>
<evidence type="ECO:0000313" key="8">
    <source>
        <dbReference type="Proteomes" id="UP000035036"/>
    </source>
</evidence>
<keyword evidence="4" id="KW-0808">Transferase</keyword>
<dbReference type="InterPro" id="IPR050903">
    <property type="entry name" value="Bact_Chemotaxis_MeTrfase"/>
</dbReference>
<evidence type="ECO:0000256" key="2">
    <source>
        <dbReference type="ARBA" id="ARBA00012534"/>
    </source>
</evidence>
<gene>
    <name evidence="7" type="ORF">GSUB_07580</name>
</gene>
<keyword evidence="3" id="KW-0489">Methyltransferase</keyword>
<evidence type="ECO:0000313" key="7">
    <source>
        <dbReference type="EMBL" id="AJF06430.1"/>
    </source>
</evidence>
<organism evidence="7 8">
    <name type="scientific">Geoalkalibacter subterraneus</name>
    <dbReference type="NCBI Taxonomy" id="483547"/>
    <lineage>
        <taxon>Bacteria</taxon>
        <taxon>Pseudomonadati</taxon>
        <taxon>Thermodesulfobacteriota</taxon>
        <taxon>Desulfuromonadia</taxon>
        <taxon>Desulfuromonadales</taxon>
        <taxon>Geoalkalibacteraceae</taxon>
        <taxon>Geoalkalibacter</taxon>
    </lineage>
</organism>
<dbReference type="PRINTS" id="PR00996">
    <property type="entry name" value="CHERMTFRASE"/>
</dbReference>
<dbReference type="Gene3D" id="1.10.155.10">
    <property type="entry name" value="Chemotaxis receptor methyltransferase CheR, N-terminal domain"/>
    <property type="match status" value="1"/>
</dbReference>
<feature type="domain" description="CheR-type methyltransferase" evidence="6">
    <location>
        <begin position="3"/>
        <end position="274"/>
    </location>
</feature>
<evidence type="ECO:0000256" key="3">
    <source>
        <dbReference type="ARBA" id="ARBA00022603"/>
    </source>
</evidence>
<dbReference type="Pfam" id="PF03705">
    <property type="entry name" value="CheR_N"/>
    <property type="match status" value="1"/>
</dbReference>
<dbReference type="RefSeq" id="WP_040200048.1">
    <property type="nucleotide sequence ID" value="NZ_CP010311.1"/>
</dbReference>
<dbReference type="SUPFAM" id="SSF53335">
    <property type="entry name" value="S-adenosyl-L-methionine-dependent methyltransferases"/>
    <property type="match status" value="1"/>
</dbReference>
<dbReference type="PIRSF" id="PIRSF000410">
    <property type="entry name" value="CheR"/>
    <property type="match status" value="1"/>
</dbReference>
<dbReference type="InterPro" id="IPR026024">
    <property type="entry name" value="Chemotaxis_MeTrfase_CheR"/>
</dbReference>
<comment type="catalytic activity">
    <reaction evidence="1">
        <text>L-glutamyl-[protein] + S-adenosyl-L-methionine = [protein]-L-glutamate 5-O-methyl ester + S-adenosyl-L-homocysteine</text>
        <dbReference type="Rhea" id="RHEA:24452"/>
        <dbReference type="Rhea" id="RHEA-COMP:10208"/>
        <dbReference type="Rhea" id="RHEA-COMP:10311"/>
        <dbReference type="ChEBI" id="CHEBI:29973"/>
        <dbReference type="ChEBI" id="CHEBI:57856"/>
        <dbReference type="ChEBI" id="CHEBI:59789"/>
        <dbReference type="ChEBI" id="CHEBI:82795"/>
        <dbReference type="EC" id="2.1.1.80"/>
    </reaction>
</comment>
<evidence type="ECO:0000259" key="6">
    <source>
        <dbReference type="PROSITE" id="PS50123"/>
    </source>
</evidence>
<dbReference type="EC" id="2.1.1.80" evidence="2"/>
<dbReference type="EMBL" id="CP010311">
    <property type="protein sequence ID" value="AJF06430.1"/>
    <property type="molecule type" value="Genomic_DNA"/>
</dbReference>
<keyword evidence="5" id="KW-0949">S-adenosyl-L-methionine</keyword>
<dbReference type="AlphaFoldDB" id="A0A0B5FQQ0"/>
<dbReference type="OrthoDB" id="9786165at2"/>